<gene>
    <name evidence="3" type="ORF">BUALT_Bualt05G0113300</name>
</gene>
<name>A0AAV6XIJ9_9LAMI</name>
<feature type="region of interest" description="Disordered" evidence="2">
    <location>
        <begin position="313"/>
        <end position="434"/>
    </location>
</feature>
<accession>A0AAV6XIJ9</accession>
<dbReference type="AlphaFoldDB" id="A0AAV6XIJ9"/>
<evidence type="ECO:0000256" key="2">
    <source>
        <dbReference type="SAM" id="MobiDB-lite"/>
    </source>
</evidence>
<organism evidence="3 4">
    <name type="scientific">Buddleja alternifolia</name>
    <dbReference type="NCBI Taxonomy" id="168488"/>
    <lineage>
        <taxon>Eukaryota</taxon>
        <taxon>Viridiplantae</taxon>
        <taxon>Streptophyta</taxon>
        <taxon>Embryophyta</taxon>
        <taxon>Tracheophyta</taxon>
        <taxon>Spermatophyta</taxon>
        <taxon>Magnoliopsida</taxon>
        <taxon>eudicotyledons</taxon>
        <taxon>Gunneridae</taxon>
        <taxon>Pentapetalae</taxon>
        <taxon>asterids</taxon>
        <taxon>lamiids</taxon>
        <taxon>Lamiales</taxon>
        <taxon>Scrophulariaceae</taxon>
        <taxon>Buddlejeae</taxon>
        <taxon>Buddleja</taxon>
    </lineage>
</organism>
<comment type="caution">
    <text evidence="3">The sequence shown here is derived from an EMBL/GenBank/DDBJ whole genome shotgun (WGS) entry which is preliminary data.</text>
</comment>
<feature type="compositionally biased region" description="Polar residues" evidence="2">
    <location>
        <begin position="336"/>
        <end position="354"/>
    </location>
</feature>
<reference evidence="3" key="1">
    <citation type="submission" date="2019-10" db="EMBL/GenBank/DDBJ databases">
        <authorList>
            <person name="Zhang R."/>
            <person name="Pan Y."/>
            <person name="Wang J."/>
            <person name="Ma R."/>
            <person name="Yu S."/>
        </authorList>
    </citation>
    <scope>NUCLEOTIDE SEQUENCE</scope>
    <source>
        <strain evidence="3">LA-IB0</strain>
        <tissue evidence="3">Leaf</tissue>
    </source>
</reference>
<proteinExistence type="predicted"/>
<keyword evidence="4" id="KW-1185">Reference proteome</keyword>
<evidence type="ECO:0000313" key="4">
    <source>
        <dbReference type="Proteomes" id="UP000826271"/>
    </source>
</evidence>
<feature type="compositionally biased region" description="Low complexity" evidence="2">
    <location>
        <begin position="8"/>
        <end position="36"/>
    </location>
</feature>
<dbReference type="Proteomes" id="UP000826271">
    <property type="component" value="Unassembled WGS sequence"/>
</dbReference>
<feature type="coiled-coil region" evidence="1">
    <location>
        <begin position="573"/>
        <end position="635"/>
    </location>
</feature>
<keyword evidence="1" id="KW-0175">Coiled coil</keyword>
<feature type="compositionally biased region" description="Basic and acidic residues" evidence="2">
    <location>
        <begin position="402"/>
        <end position="412"/>
    </location>
</feature>
<protein>
    <submittedName>
        <fullName evidence="3">Uncharacterized protein</fullName>
    </submittedName>
</protein>
<evidence type="ECO:0000256" key="1">
    <source>
        <dbReference type="SAM" id="Coils"/>
    </source>
</evidence>
<sequence>MDLFPAGSSALRSSRSSRSSGSHSSSTSQSENQPSVSPRPLIMGSSGLQILPSEPLSEPLTCEVTSARQFLPKLSPALSEGNELVDVISESSSESDPKRIIKTSSEFESIISPGDLVDIRKEYHIPPNFELLAPLPGQYMFDPPPDYRVSFGCSRGGVMQFFEVEPSWKHFWTLYSLISSPQSSGKNLPFFYLSPRQSCKFLHDLPNSLGDWKESFVFVKAPPDLPWQIPHKWRQFKPKPSSSGDVTWDPDFIQDSLTLTWFDDTQLLSEEILCLARISPATIPLIQSLDMATRDAMVANKMREESERLLALGRSRRAPIPRSSHSNLLMPPPSSAPSRGSTPTSEVHPNSQLSKDGGRELGSPGPNLGSRERVIMEKRSSHDTDKDQGSGSKTTKSHKRKDTIIDGHDQVKKCRSGAKGKTPEGSQVLPDKNAGVSPRSIELLHKWYNDSRARFHGPRAPEGESAILPFSEPKDAPFAVNLALTKSSSILNSIPGETSYDLYRSLILPKDEATLFPLDYFQIEDRSAHHLMLTGLHLRHLTLKCAYWHHEFRAVDKRLQAFESDRSTFPTLKKKLEADNAKILASLEAALKREEEKEGVLSEAQKRVSSLESNLDEMRRKFAAMTSLLEEEKQKAYTRGRQEEQTNFFQSPTYHDLEKRLKMEGVQEFQQSPEFENILLSKAAEDTYLGFIKCQDQFVALGGVKEGFDLGMLKPFEEILLPDDTPNVIEDPSFLDSSSEAAPHPAV</sequence>
<feature type="region of interest" description="Disordered" evidence="2">
    <location>
        <begin position="1"/>
        <end position="54"/>
    </location>
</feature>
<dbReference type="EMBL" id="WHWC01000005">
    <property type="protein sequence ID" value="KAG8382784.1"/>
    <property type="molecule type" value="Genomic_DNA"/>
</dbReference>
<evidence type="ECO:0000313" key="3">
    <source>
        <dbReference type="EMBL" id="KAG8382784.1"/>
    </source>
</evidence>
<feature type="compositionally biased region" description="Basic and acidic residues" evidence="2">
    <location>
        <begin position="370"/>
        <end position="388"/>
    </location>
</feature>